<organism evidence="4">
    <name type="scientific">Nippostrongylus brasiliensis</name>
    <name type="common">Rat hookworm</name>
    <dbReference type="NCBI Taxonomy" id="27835"/>
    <lineage>
        <taxon>Eukaryota</taxon>
        <taxon>Metazoa</taxon>
        <taxon>Ecdysozoa</taxon>
        <taxon>Nematoda</taxon>
        <taxon>Chromadorea</taxon>
        <taxon>Rhabditida</taxon>
        <taxon>Rhabditina</taxon>
        <taxon>Rhabditomorpha</taxon>
        <taxon>Strongyloidea</taxon>
        <taxon>Heligmosomidae</taxon>
        <taxon>Nippostrongylus</taxon>
    </lineage>
</organism>
<dbReference type="SUPFAM" id="SSF51556">
    <property type="entry name" value="Metallo-dependent hydrolases"/>
    <property type="match status" value="1"/>
</dbReference>
<keyword evidence="3" id="KW-1185">Reference proteome</keyword>
<dbReference type="InterPro" id="IPR001130">
    <property type="entry name" value="TatD-like"/>
</dbReference>
<dbReference type="PANTHER" id="PTHR46363">
    <property type="entry name" value="DEOXYRIBONUCLEASE TATDN2-RELATED"/>
    <property type="match status" value="1"/>
</dbReference>
<protein>
    <submittedName>
        <fullName evidence="4">Deoxyribonuclease TATDN2 (inferred by orthology to a human protein)</fullName>
    </submittedName>
</protein>
<evidence type="ECO:0000313" key="3">
    <source>
        <dbReference type="Proteomes" id="UP000271162"/>
    </source>
</evidence>
<gene>
    <name evidence="2" type="ORF">NBR_LOCUS7678</name>
</gene>
<dbReference type="InterPro" id="IPR032466">
    <property type="entry name" value="Metal_Hydrolase"/>
</dbReference>
<dbReference type="Proteomes" id="UP000271162">
    <property type="component" value="Unassembled WGS sequence"/>
</dbReference>
<dbReference type="CDD" id="cd01310">
    <property type="entry name" value="TatD_DNAse"/>
    <property type="match status" value="1"/>
</dbReference>
<dbReference type="Gene3D" id="3.20.20.140">
    <property type="entry name" value="Metal-dependent hydrolases"/>
    <property type="match status" value="1"/>
</dbReference>
<dbReference type="PANTHER" id="PTHR46363:SF1">
    <property type="entry name" value="DEOXYRIBONUCLEASE TATDN2-RELATED"/>
    <property type="match status" value="1"/>
</dbReference>
<reference evidence="2 3" key="2">
    <citation type="submission" date="2018-11" db="EMBL/GenBank/DDBJ databases">
        <authorList>
            <consortium name="Pathogen Informatics"/>
        </authorList>
    </citation>
    <scope>NUCLEOTIDE SEQUENCE [LARGE SCALE GENOMIC DNA]</scope>
</reference>
<dbReference type="Pfam" id="PF01026">
    <property type="entry name" value="TatD_DNase"/>
    <property type="match status" value="1"/>
</dbReference>
<proteinExistence type="inferred from homology"/>
<name>A0A158QY02_NIPBR</name>
<sequence>MFVSSSVREVQIFVFRYRASSVSVVYNGYSSKILDSNSSSANPPLTSQKRAHDLVAVWDQNSENRLRGRVKRNARQIQRDHTYNEAGHFEAFNVASELLIALIVIPDSMASQLLYLADLIYDRGCIPNFIDPRLFLERYYDECDLGWIEEQLQDPLVLGATYGCHPHYGSEHEHEIDEILMPMIKEKEKFKTLAIGECGLDYKRSEVDPTVQKNVFQKQLQLAKDHELPLVVHCRSGSRGDAETDCLDIMRGMGLSRFHNIHRHCFTGSWEVAKRWMRQYENIYFGFTSVCAAWENSEGERQKYEVLEKLPLRRMLLETDAPYFRPTQYDYNKGPKGCEKLSFPPMAVNVAFVIARAKNINVNEVIKVTTSNAMRMYCIKDFDD</sequence>
<dbReference type="AlphaFoldDB" id="A0A158QY02"/>
<accession>A0A158QY02</accession>
<comment type="similarity">
    <text evidence="1">Belongs to the metallo-dependent hydrolases superfamily. TatD-type hydrolase family.</text>
</comment>
<dbReference type="EMBL" id="UYSL01019914">
    <property type="protein sequence ID" value="VDL71267.1"/>
    <property type="molecule type" value="Genomic_DNA"/>
</dbReference>
<reference evidence="4" key="1">
    <citation type="submission" date="2016-04" db="UniProtKB">
        <authorList>
            <consortium name="WormBaseParasite"/>
        </authorList>
    </citation>
    <scope>IDENTIFICATION</scope>
</reference>
<dbReference type="STRING" id="27835.A0A158QY02"/>
<evidence type="ECO:0000256" key="1">
    <source>
        <dbReference type="ARBA" id="ARBA00009275"/>
    </source>
</evidence>
<dbReference type="GO" id="GO:0016788">
    <property type="term" value="F:hydrolase activity, acting on ester bonds"/>
    <property type="evidence" value="ECO:0007669"/>
    <property type="project" value="InterPro"/>
</dbReference>
<evidence type="ECO:0000313" key="4">
    <source>
        <dbReference type="WBParaSite" id="NBR_0000767701-mRNA-1"/>
    </source>
</evidence>
<evidence type="ECO:0000313" key="2">
    <source>
        <dbReference type="EMBL" id="VDL71267.1"/>
    </source>
</evidence>
<dbReference type="WBParaSite" id="NBR_0000767701-mRNA-1">
    <property type="protein sequence ID" value="NBR_0000767701-mRNA-1"/>
    <property type="gene ID" value="NBR_0000767701"/>
</dbReference>